<dbReference type="Proteomes" id="UP000831327">
    <property type="component" value="Chromosome"/>
</dbReference>
<proteinExistence type="predicted"/>
<feature type="coiled-coil region" evidence="1">
    <location>
        <begin position="101"/>
        <end position="128"/>
    </location>
</feature>
<keyword evidence="1" id="KW-0175">Coiled coil</keyword>
<gene>
    <name evidence="2" type="ORF">Rmf_19870</name>
</gene>
<evidence type="ECO:0000313" key="3">
    <source>
        <dbReference type="Proteomes" id="UP000831327"/>
    </source>
</evidence>
<accession>A0ABM9SE93</accession>
<sequence length="201" mass="22241">MSQDCYVSKIMMGSNPQSMSDTSALANKKALTNWPSSRLLECAEAHPHDIELLAFILGELGRRDVEVAQSAARRVSQLLNRAESGAAENPTAAAIERDGRLEHLRARLEATEQRLREAESRAAAAERALATEALPARSNGLLRRVHLAETAPAWLVDAARRAFRLRFHPDRFADPAMKSRAEETFKEAEEVFRQITTSHGG</sequence>
<organism evidence="2 3">
    <name type="scientific">Roseomonas fluvialis</name>
    <dbReference type="NCBI Taxonomy" id="1750527"/>
    <lineage>
        <taxon>Bacteria</taxon>
        <taxon>Pseudomonadati</taxon>
        <taxon>Pseudomonadota</taxon>
        <taxon>Alphaproteobacteria</taxon>
        <taxon>Acetobacterales</taxon>
        <taxon>Roseomonadaceae</taxon>
        <taxon>Roseomonas</taxon>
    </lineage>
</organism>
<protein>
    <recommendedName>
        <fullName evidence="4">J domain-containing protein</fullName>
    </recommendedName>
</protein>
<evidence type="ECO:0000313" key="2">
    <source>
        <dbReference type="EMBL" id="BDG72058.1"/>
    </source>
</evidence>
<evidence type="ECO:0000256" key="1">
    <source>
        <dbReference type="SAM" id="Coils"/>
    </source>
</evidence>
<keyword evidence="3" id="KW-1185">Reference proteome</keyword>
<dbReference type="EMBL" id="AP025637">
    <property type="protein sequence ID" value="BDG72058.1"/>
    <property type="molecule type" value="Genomic_DNA"/>
</dbReference>
<evidence type="ECO:0008006" key="4">
    <source>
        <dbReference type="Google" id="ProtNLM"/>
    </source>
</evidence>
<reference evidence="2 3" key="1">
    <citation type="journal article" date="2016" name="Microbes Environ.">
        <title>Phylogenetically diverse aerobic anoxygenic phototrophic bacteria isolated from epilithic biofilms in Tama river, Japan.</title>
        <authorList>
            <person name="Hirose S."/>
            <person name="Matsuura K."/>
            <person name="Haruta S."/>
        </authorList>
    </citation>
    <scope>NUCLEOTIDE SEQUENCE [LARGE SCALE GENOMIC DNA]</scope>
    <source>
        <strain evidence="2 3">S08</strain>
    </source>
</reference>
<name>A0ABM9SE93_9PROT</name>